<comment type="function">
    <text evidence="7">Specifically methylates the N4 position of cytidine in position 1402 (C1402) of 16S rRNA.</text>
</comment>
<reference evidence="9 10" key="1">
    <citation type="submission" date="2020-08" db="EMBL/GenBank/DDBJ databases">
        <title>Sequencing the genomes of 1000 actinobacteria strains.</title>
        <authorList>
            <person name="Klenk H.-P."/>
        </authorList>
    </citation>
    <scope>NUCLEOTIDE SEQUENCE [LARGE SCALE GENOMIC DNA]</scope>
    <source>
        <strain evidence="9 10">DSM 45886</strain>
    </source>
</reference>
<sequence>MTETARHCGTWWSETDNEETVGSVGVDMGERRGTHVPVLLERCIELLAPALNRGDQTSRGDRTVHVDATLGLGGHAEAVLARFPDTVLIGLDRDPEALAHARARLAPYTDRVHLVHAVYDELPEVLDRLGYAHVDGVLFDLGVSSLQLDEPDRGFAYAQDAPLDMRMDQTRGVTAEEVVNSYSHADLARVLRVYGEEKFASRIAAAIIRERQKARLTSTARLAELVRESIPAPARRTGGHPAKRTFQALRIEVNRELAALEAALPAALDALAPGSRMVVLSYHSLEDRITKQALAARARSTGPVDLPVELPGTGPTLRLLSRGAELPGEAEVTANPRAASVRLRAAERIDPESVTGTERTRRTDRERSRRGGKALRTPSALRDASTVERKGLPQDGTGTEVEGEGT</sequence>
<evidence type="ECO:0000256" key="8">
    <source>
        <dbReference type="SAM" id="MobiDB-lite"/>
    </source>
</evidence>
<feature type="binding site" evidence="7">
    <location>
        <position position="140"/>
    </location>
    <ligand>
        <name>S-adenosyl-L-methionine</name>
        <dbReference type="ChEBI" id="CHEBI:59789"/>
    </ligand>
</feature>
<dbReference type="GO" id="GO:0071424">
    <property type="term" value="F:rRNA (cytosine-N4-)-methyltransferase activity"/>
    <property type="evidence" value="ECO:0007669"/>
    <property type="project" value="UniProtKB-UniRule"/>
</dbReference>
<dbReference type="Proteomes" id="UP000578819">
    <property type="component" value="Unassembled WGS sequence"/>
</dbReference>
<accession>A0A7W7SUQ4</accession>
<dbReference type="EMBL" id="JACHJW010000001">
    <property type="protein sequence ID" value="MBB4961289.1"/>
    <property type="molecule type" value="Genomic_DNA"/>
</dbReference>
<evidence type="ECO:0000256" key="7">
    <source>
        <dbReference type="HAMAP-Rule" id="MF_01007"/>
    </source>
</evidence>
<dbReference type="PANTHER" id="PTHR11265:SF0">
    <property type="entry name" value="12S RRNA N4-METHYLCYTIDINE METHYLTRANSFERASE"/>
    <property type="match status" value="1"/>
</dbReference>
<organism evidence="9 10">
    <name type="scientific">Micromonospora polyrhachis</name>
    <dbReference type="NCBI Taxonomy" id="1282883"/>
    <lineage>
        <taxon>Bacteria</taxon>
        <taxon>Bacillati</taxon>
        <taxon>Actinomycetota</taxon>
        <taxon>Actinomycetes</taxon>
        <taxon>Micromonosporales</taxon>
        <taxon>Micromonosporaceae</taxon>
        <taxon>Micromonospora</taxon>
    </lineage>
</organism>
<protein>
    <recommendedName>
        <fullName evidence="7">Ribosomal RNA small subunit methyltransferase H</fullName>
        <ecNumber evidence="7">2.1.1.199</ecNumber>
    </recommendedName>
    <alternativeName>
        <fullName evidence="7">16S rRNA m(4)C1402 methyltransferase</fullName>
    </alternativeName>
    <alternativeName>
        <fullName evidence="7">rRNA (cytosine-N(4)-)-methyltransferase RsmH</fullName>
    </alternativeName>
</protein>
<dbReference type="NCBIfam" id="TIGR00006">
    <property type="entry name" value="16S rRNA (cytosine(1402)-N(4))-methyltransferase RsmH"/>
    <property type="match status" value="1"/>
</dbReference>
<feature type="binding site" evidence="7">
    <location>
        <begin position="73"/>
        <end position="75"/>
    </location>
    <ligand>
        <name>S-adenosyl-L-methionine</name>
        <dbReference type="ChEBI" id="CHEBI:59789"/>
    </ligand>
</feature>
<comment type="caution">
    <text evidence="9">The sequence shown here is derived from an EMBL/GenBank/DDBJ whole genome shotgun (WGS) entry which is preliminary data.</text>
</comment>
<evidence type="ECO:0000313" key="10">
    <source>
        <dbReference type="Proteomes" id="UP000578819"/>
    </source>
</evidence>
<feature type="compositionally biased region" description="Basic and acidic residues" evidence="8">
    <location>
        <begin position="358"/>
        <end position="369"/>
    </location>
</feature>
<evidence type="ECO:0000256" key="4">
    <source>
        <dbReference type="ARBA" id="ARBA00022603"/>
    </source>
</evidence>
<dbReference type="InterPro" id="IPR002903">
    <property type="entry name" value="RsmH"/>
</dbReference>
<dbReference type="GO" id="GO:0005737">
    <property type="term" value="C:cytoplasm"/>
    <property type="evidence" value="ECO:0007669"/>
    <property type="project" value="UniProtKB-SubCell"/>
</dbReference>
<gene>
    <name evidence="7" type="primary">rsmH</name>
    <name evidence="9" type="ORF">FHR38_005022</name>
</gene>
<feature type="binding site" evidence="7">
    <location>
        <position position="147"/>
    </location>
    <ligand>
        <name>S-adenosyl-L-methionine</name>
        <dbReference type="ChEBI" id="CHEBI:59789"/>
    </ligand>
</feature>
<feature type="region of interest" description="Disordered" evidence="8">
    <location>
        <begin position="343"/>
        <end position="406"/>
    </location>
</feature>
<dbReference type="AlphaFoldDB" id="A0A7W7SUQ4"/>
<evidence type="ECO:0000256" key="2">
    <source>
        <dbReference type="ARBA" id="ARBA00022490"/>
    </source>
</evidence>
<dbReference type="Pfam" id="PF01795">
    <property type="entry name" value="Methyltransf_5"/>
    <property type="match status" value="1"/>
</dbReference>
<dbReference type="Gene3D" id="3.40.50.150">
    <property type="entry name" value="Vaccinia Virus protein VP39"/>
    <property type="match status" value="1"/>
</dbReference>
<comment type="catalytic activity">
    <reaction evidence="7">
        <text>cytidine(1402) in 16S rRNA + S-adenosyl-L-methionine = N(4)-methylcytidine(1402) in 16S rRNA + S-adenosyl-L-homocysteine + H(+)</text>
        <dbReference type="Rhea" id="RHEA:42928"/>
        <dbReference type="Rhea" id="RHEA-COMP:10286"/>
        <dbReference type="Rhea" id="RHEA-COMP:10287"/>
        <dbReference type="ChEBI" id="CHEBI:15378"/>
        <dbReference type="ChEBI" id="CHEBI:57856"/>
        <dbReference type="ChEBI" id="CHEBI:59789"/>
        <dbReference type="ChEBI" id="CHEBI:74506"/>
        <dbReference type="ChEBI" id="CHEBI:82748"/>
        <dbReference type="EC" id="2.1.1.199"/>
    </reaction>
</comment>
<dbReference type="EC" id="2.1.1.199" evidence="7"/>
<dbReference type="HAMAP" id="MF_01007">
    <property type="entry name" value="16SrRNA_methyltr_H"/>
    <property type="match status" value="1"/>
</dbReference>
<dbReference type="FunFam" id="1.10.150.170:FF:000001">
    <property type="entry name" value="Ribosomal RNA small subunit methyltransferase H"/>
    <property type="match status" value="1"/>
</dbReference>
<keyword evidence="5 7" id="KW-0808">Transferase</keyword>
<dbReference type="InterPro" id="IPR023397">
    <property type="entry name" value="SAM-dep_MeTrfase_MraW_recog"/>
</dbReference>
<evidence type="ECO:0000256" key="1">
    <source>
        <dbReference type="ARBA" id="ARBA00010396"/>
    </source>
</evidence>
<comment type="similarity">
    <text evidence="1 7">Belongs to the methyltransferase superfamily. RsmH family.</text>
</comment>
<dbReference type="SUPFAM" id="SSF53335">
    <property type="entry name" value="S-adenosyl-L-methionine-dependent methyltransferases"/>
    <property type="match status" value="1"/>
</dbReference>
<evidence type="ECO:0000256" key="5">
    <source>
        <dbReference type="ARBA" id="ARBA00022679"/>
    </source>
</evidence>
<keyword evidence="6 7" id="KW-0949">S-adenosyl-L-methionine</keyword>
<dbReference type="SUPFAM" id="SSF81799">
    <property type="entry name" value="Putative methyltransferase TM0872, insert domain"/>
    <property type="match status" value="1"/>
</dbReference>
<evidence type="ECO:0000313" key="9">
    <source>
        <dbReference type="EMBL" id="MBB4961289.1"/>
    </source>
</evidence>
<dbReference type="Gene3D" id="1.10.150.170">
    <property type="entry name" value="Putative methyltransferase TM0872, insert domain"/>
    <property type="match status" value="1"/>
</dbReference>
<feature type="binding site" evidence="7">
    <location>
        <position position="92"/>
    </location>
    <ligand>
        <name>S-adenosyl-L-methionine</name>
        <dbReference type="ChEBI" id="CHEBI:59789"/>
    </ligand>
</feature>
<dbReference type="InterPro" id="IPR029063">
    <property type="entry name" value="SAM-dependent_MTases_sf"/>
</dbReference>
<keyword evidence="3 7" id="KW-0698">rRNA processing</keyword>
<evidence type="ECO:0000256" key="3">
    <source>
        <dbReference type="ARBA" id="ARBA00022552"/>
    </source>
</evidence>
<keyword evidence="4 7" id="KW-0489">Methyltransferase</keyword>
<keyword evidence="10" id="KW-1185">Reference proteome</keyword>
<feature type="binding site" evidence="7">
    <location>
        <position position="119"/>
    </location>
    <ligand>
        <name>S-adenosyl-L-methionine</name>
        <dbReference type="ChEBI" id="CHEBI:59789"/>
    </ligand>
</feature>
<comment type="subcellular location">
    <subcellularLocation>
        <location evidence="7">Cytoplasm</location>
    </subcellularLocation>
</comment>
<dbReference type="GO" id="GO:0070475">
    <property type="term" value="P:rRNA base methylation"/>
    <property type="evidence" value="ECO:0007669"/>
    <property type="project" value="UniProtKB-UniRule"/>
</dbReference>
<name>A0A7W7SUQ4_9ACTN</name>
<proteinExistence type="inferred from homology"/>
<evidence type="ECO:0000256" key="6">
    <source>
        <dbReference type="ARBA" id="ARBA00022691"/>
    </source>
</evidence>
<dbReference type="PANTHER" id="PTHR11265">
    <property type="entry name" value="S-ADENOSYL-METHYLTRANSFERASE MRAW"/>
    <property type="match status" value="1"/>
</dbReference>
<keyword evidence="2 7" id="KW-0963">Cytoplasm</keyword>